<evidence type="ECO:0000313" key="2">
    <source>
        <dbReference type="Proteomes" id="UP000230778"/>
    </source>
</evidence>
<dbReference type="Proteomes" id="UP000230778">
    <property type="component" value="Unassembled WGS sequence"/>
</dbReference>
<dbReference type="AlphaFoldDB" id="A0A2H0FJ17"/>
<gene>
    <name evidence="1" type="ORF">COW72_01770</name>
</gene>
<name>A0A2H0FJ17_9BACT</name>
<proteinExistence type="predicted"/>
<organism evidence="1 2">
    <name type="scientific">Candidatus Nealsonbacteria bacterium CG18_big_fil_WC_8_21_14_2_50_37_10</name>
    <dbReference type="NCBI Taxonomy" id="1974717"/>
    <lineage>
        <taxon>Bacteria</taxon>
        <taxon>Candidatus Nealsoniibacteriota</taxon>
    </lineage>
</organism>
<protein>
    <submittedName>
        <fullName evidence="1">Uncharacterized protein</fullName>
    </submittedName>
</protein>
<evidence type="ECO:0000313" key="1">
    <source>
        <dbReference type="EMBL" id="PIQ06663.1"/>
    </source>
</evidence>
<feature type="non-terminal residue" evidence="1">
    <location>
        <position position="1"/>
    </location>
</feature>
<dbReference type="EMBL" id="PCUC01000099">
    <property type="protein sequence ID" value="PIQ06663.1"/>
    <property type="molecule type" value="Genomic_DNA"/>
</dbReference>
<comment type="caution">
    <text evidence="1">The sequence shown here is derived from an EMBL/GenBank/DDBJ whole genome shotgun (WGS) entry which is preliminary data.</text>
</comment>
<accession>A0A2H0FJ17</accession>
<sequence>FSDESGEYLGADPFTGRPQFGQDYFFKTMDRFGKKVLIRSHQPTSSLFMFDNRCLTIFTSSAYTCERTIAIADLKKEIKTVKDLEIKRVRRS</sequence>
<dbReference type="SUPFAM" id="SSF56300">
    <property type="entry name" value="Metallo-dependent phosphatases"/>
    <property type="match status" value="1"/>
</dbReference>
<dbReference type="Gene3D" id="3.60.21.10">
    <property type="match status" value="1"/>
</dbReference>
<reference evidence="1 2" key="1">
    <citation type="submission" date="2017-09" db="EMBL/GenBank/DDBJ databases">
        <title>Depth-based differentiation of microbial function through sediment-hosted aquifers and enrichment of novel symbionts in the deep terrestrial subsurface.</title>
        <authorList>
            <person name="Probst A.J."/>
            <person name="Ladd B."/>
            <person name="Jarett J.K."/>
            <person name="Geller-Mcgrath D.E."/>
            <person name="Sieber C.M."/>
            <person name="Emerson J.B."/>
            <person name="Anantharaman K."/>
            <person name="Thomas B.C."/>
            <person name="Malmstrom R."/>
            <person name="Stieglmeier M."/>
            <person name="Klingl A."/>
            <person name="Woyke T."/>
            <person name="Ryan C.M."/>
            <person name="Banfield J.F."/>
        </authorList>
    </citation>
    <scope>NUCLEOTIDE SEQUENCE [LARGE SCALE GENOMIC DNA]</scope>
    <source>
        <strain evidence="1">CG18_big_fil_WC_8_21_14_2_50_37_10</strain>
    </source>
</reference>
<dbReference type="InterPro" id="IPR029052">
    <property type="entry name" value="Metallo-depent_PP-like"/>
</dbReference>